<evidence type="ECO:0000313" key="2">
    <source>
        <dbReference type="EMBL" id="KAK2101893.1"/>
    </source>
</evidence>
<feature type="compositionally biased region" description="Pro residues" evidence="1">
    <location>
        <begin position="59"/>
        <end position="69"/>
    </location>
</feature>
<feature type="region of interest" description="Disordered" evidence="1">
    <location>
        <begin position="1"/>
        <end position="21"/>
    </location>
</feature>
<evidence type="ECO:0000313" key="3">
    <source>
        <dbReference type="Proteomes" id="UP001266305"/>
    </source>
</evidence>
<gene>
    <name evidence="2" type="ORF">P7K49_019560</name>
</gene>
<keyword evidence="3" id="KW-1185">Reference proteome</keyword>
<reference evidence="2 3" key="1">
    <citation type="submission" date="2023-05" db="EMBL/GenBank/DDBJ databases">
        <title>B98-5 Cell Line De Novo Hybrid Assembly: An Optical Mapping Approach.</title>
        <authorList>
            <person name="Kananen K."/>
            <person name="Auerbach J.A."/>
            <person name="Kautto E."/>
            <person name="Blachly J.S."/>
        </authorList>
    </citation>
    <scope>NUCLEOTIDE SEQUENCE [LARGE SCALE GENOMIC DNA]</scope>
    <source>
        <strain evidence="2">B95-8</strain>
        <tissue evidence="2">Cell line</tissue>
    </source>
</reference>
<name>A0ABQ9UXU8_SAGOE</name>
<feature type="region of interest" description="Disordered" evidence="1">
    <location>
        <begin position="59"/>
        <end position="92"/>
    </location>
</feature>
<dbReference type="EMBL" id="JASSZA010000009">
    <property type="protein sequence ID" value="KAK2101893.1"/>
    <property type="molecule type" value="Genomic_DNA"/>
</dbReference>
<sequence length="92" mass="10288">MQPSDERELQTEKVNGLSHTHGTELKWLRGHLQKGVDTGVPQCTSSLLWSESVQRLVTPPHPDLGPLPLPQLAHPSNASDVWDYPYPNPPLY</sequence>
<organism evidence="2 3">
    <name type="scientific">Saguinus oedipus</name>
    <name type="common">Cotton-top tamarin</name>
    <name type="synonym">Oedipomidas oedipus</name>
    <dbReference type="NCBI Taxonomy" id="9490"/>
    <lineage>
        <taxon>Eukaryota</taxon>
        <taxon>Metazoa</taxon>
        <taxon>Chordata</taxon>
        <taxon>Craniata</taxon>
        <taxon>Vertebrata</taxon>
        <taxon>Euteleostomi</taxon>
        <taxon>Mammalia</taxon>
        <taxon>Eutheria</taxon>
        <taxon>Euarchontoglires</taxon>
        <taxon>Primates</taxon>
        <taxon>Haplorrhini</taxon>
        <taxon>Platyrrhini</taxon>
        <taxon>Cebidae</taxon>
        <taxon>Callitrichinae</taxon>
        <taxon>Saguinus</taxon>
    </lineage>
</organism>
<feature type="compositionally biased region" description="Basic and acidic residues" evidence="1">
    <location>
        <begin position="1"/>
        <end position="11"/>
    </location>
</feature>
<evidence type="ECO:0000256" key="1">
    <source>
        <dbReference type="SAM" id="MobiDB-lite"/>
    </source>
</evidence>
<proteinExistence type="predicted"/>
<accession>A0ABQ9UXU8</accession>
<comment type="caution">
    <text evidence="2">The sequence shown here is derived from an EMBL/GenBank/DDBJ whole genome shotgun (WGS) entry which is preliminary data.</text>
</comment>
<dbReference type="Proteomes" id="UP001266305">
    <property type="component" value="Unassembled WGS sequence"/>
</dbReference>
<protein>
    <submittedName>
        <fullName evidence="2">Uncharacterized protein</fullName>
    </submittedName>
</protein>